<evidence type="ECO:0000313" key="11">
    <source>
        <dbReference type="Proteomes" id="UP000694388"/>
    </source>
</evidence>
<dbReference type="GO" id="GO:0010008">
    <property type="term" value="C:endosome membrane"/>
    <property type="evidence" value="ECO:0007669"/>
    <property type="project" value="TreeGrafter"/>
</dbReference>
<dbReference type="Pfam" id="PF11916">
    <property type="entry name" value="Vac14_Fig4_bd"/>
    <property type="match status" value="1"/>
</dbReference>
<evidence type="ECO:0000256" key="2">
    <source>
        <dbReference type="ARBA" id="ARBA00010225"/>
    </source>
</evidence>
<evidence type="ECO:0000256" key="6">
    <source>
        <dbReference type="ARBA" id="ARBA00045654"/>
    </source>
</evidence>
<dbReference type="GO" id="GO:0006661">
    <property type="term" value="P:phosphatidylinositol biosynthetic process"/>
    <property type="evidence" value="ECO:0007669"/>
    <property type="project" value="InterPro"/>
</dbReference>
<comment type="similarity">
    <text evidence="2">Belongs to the VAC14 family.</text>
</comment>
<comment type="subcellular location">
    <subcellularLocation>
        <location evidence="1">Endomembrane system</location>
    </subcellularLocation>
</comment>
<evidence type="ECO:0000256" key="3">
    <source>
        <dbReference type="ARBA" id="ARBA00013840"/>
    </source>
</evidence>
<evidence type="ECO:0000256" key="4">
    <source>
        <dbReference type="ARBA" id="ARBA00022737"/>
    </source>
</evidence>
<organism evidence="10 11">
    <name type="scientific">Eptatretus burgeri</name>
    <name type="common">Inshore hagfish</name>
    <dbReference type="NCBI Taxonomy" id="7764"/>
    <lineage>
        <taxon>Eukaryota</taxon>
        <taxon>Metazoa</taxon>
        <taxon>Chordata</taxon>
        <taxon>Craniata</taxon>
        <taxon>Vertebrata</taxon>
        <taxon>Cyclostomata</taxon>
        <taxon>Myxini</taxon>
        <taxon>Myxiniformes</taxon>
        <taxon>Myxinidae</taxon>
        <taxon>Eptatretinae</taxon>
        <taxon>Eptatretus</taxon>
    </lineage>
</organism>
<proteinExistence type="inferred from homology"/>
<keyword evidence="4" id="KW-0677">Repeat</keyword>
<evidence type="ECO:0000256" key="1">
    <source>
        <dbReference type="ARBA" id="ARBA00004308"/>
    </source>
</evidence>
<keyword evidence="5" id="KW-0472">Membrane</keyword>
<comment type="subunit">
    <text evidence="7">Forms pentamers. Component of the PI(3,5)P2 regulatory complex/PAS complex, at least composed of PIKFYVE, FIG4 and VAC14. VAC14 nucleates the assembly of the complex and serves as a scaffold by pentamerizing into a star-shaped structure, which can bind a single copy each of PIKFYVE and FIG4 and coordinates their activities. Interacts with NOS1.</text>
</comment>
<dbReference type="Pfam" id="PF12755">
    <property type="entry name" value="Vac14_Fab1_bd"/>
    <property type="match status" value="1"/>
</dbReference>
<feature type="domain" description="Vacuolar protein 14 C-terminal Fig4-binding" evidence="9">
    <location>
        <begin position="444"/>
        <end position="621"/>
    </location>
</feature>
<dbReference type="Gene3D" id="1.25.10.10">
    <property type="entry name" value="Leucine-rich Repeat Variant"/>
    <property type="match status" value="1"/>
</dbReference>
<dbReference type="Proteomes" id="UP000694388">
    <property type="component" value="Unplaced"/>
</dbReference>
<evidence type="ECO:0000256" key="7">
    <source>
        <dbReference type="ARBA" id="ARBA00047092"/>
    </source>
</evidence>
<comment type="function">
    <text evidence="6">Scaffold protein component of the PI(3,5)P2 regulatory complex which regulates both the synthesis and turnover of phosphatidylinositol 3,5-bisphosphate (PtdIns(3,5)P2). Pentamerizes into a star-shaped structure and nucleates the assembly of the complex. The pentamer binds a single copy each of PIKFYVE and FIG4 and coordinates both PIKfyve kinase activity and FIG4 phosphatase activity, being required to maintain normal levels of phosphatidylinositol 3-phosphate (PtdIns(3)P) and phosphatidylinositol 5-phosphate (PtdIns(5)P). Plays a role in the biogenesis of endosome carrier vesicles (ECV) / multivesicular bodies (MVB) transport intermediates from early endosomes.</text>
</comment>
<protein>
    <recommendedName>
        <fullName evidence="3">Protein VAC14 homolog</fullName>
    </recommendedName>
</protein>
<sequence length="687" mass="77304">MNTEKDLSPLTPTIVRSLNDKMYEKRKVAALEIEKLVREFVSQNNAPLVKCLIQVLSQEFALSLQPHSRKGGLIGLAACAIGLGKDYTIFLWELMDPVLKCFNDPDPRLRYYACEALYNIVKVARGAVLPYFNQVFHGLSKLAADPDPNVKSGSELLDRLLKDIVTESDHFDLIAFIPLVRDRIYTHNQHARQFIISWLSFVESVAVPPILVPLYQYTVNPILCKFSMTVLHALYFIGVLDEVTQLTAMTWVREFVELAGRRLLPFAAGILAAALPCLGCDDPKHIRDTASVCNQNLMKLILPEDDTDGSLKLPTFFNSFLIVDPVVCCRKMELDIFGIVEVLAQHLCHSSTDTRIAVLRWIYNLYLKTPRKVILNDLEVLAEIASSPAGQSDEVQSHVTAGNDCSESNSSIRNGEQSPFVLATNSYFQRFLVRLLQRFGSDPRLLQKRGAFIIKHLCLLLSAEGIFCTFSTILQSESDLRFACSMVLSLNAILLTAAELFELRSQLNRLHTPESRALFSCLYGSWCHSPVAALSLCLLAQQYPLACHLVHSFGDLEVTLEFLTEVDKLVQLLESPIFTYLRLQLLQSKRQPDLLQTLYGLLMLLPQSAAFHLLQQRLRCVPDPQLLSPWNDEQSSPSSTTDDTAGLLLRFHEVQAQHRQARRQQNAIRQSPGPEREGMCLPPAVRN</sequence>
<dbReference type="AlphaFoldDB" id="A0A8C4Q7Y5"/>
<feature type="region of interest" description="Disordered" evidence="8">
    <location>
        <begin position="660"/>
        <end position="687"/>
    </location>
</feature>
<evidence type="ECO:0000256" key="5">
    <source>
        <dbReference type="ARBA" id="ARBA00023136"/>
    </source>
</evidence>
<dbReference type="InterPro" id="IPR016024">
    <property type="entry name" value="ARM-type_fold"/>
</dbReference>
<evidence type="ECO:0000313" key="10">
    <source>
        <dbReference type="Ensembl" id="ENSEBUP00000011391.1"/>
    </source>
</evidence>
<reference evidence="10" key="1">
    <citation type="submission" date="2025-08" db="UniProtKB">
        <authorList>
            <consortium name="Ensembl"/>
        </authorList>
    </citation>
    <scope>IDENTIFICATION</scope>
</reference>
<dbReference type="InterPro" id="IPR011989">
    <property type="entry name" value="ARM-like"/>
</dbReference>
<dbReference type="InterPro" id="IPR026825">
    <property type="entry name" value="Vac14"/>
</dbReference>
<keyword evidence="11" id="KW-1185">Reference proteome</keyword>
<dbReference type="GO" id="GO:0070772">
    <property type="term" value="C:PAS complex"/>
    <property type="evidence" value="ECO:0007669"/>
    <property type="project" value="InterPro"/>
</dbReference>
<dbReference type="OMA" id="QCYQHVS"/>
<evidence type="ECO:0000256" key="8">
    <source>
        <dbReference type="SAM" id="MobiDB-lite"/>
    </source>
</evidence>
<accession>A0A8C4Q7Y5</accession>
<name>A0A8C4Q7Y5_EPTBU</name>
<reference evidence="10" key="2">
    <citation type="submission" date="2025-09" db="UniProtKB">
        <authorList>
            <consortium name="Ensembl"/>
        </authorList>
    </citation>
    <scope>IDENTIFICATION</scope>
</reference>
<evidence type="ECO:0000259" key="9">
    <source>
        <dbReference type="Pfam" id="PF11916"/>
    </source>
</evidence>
<dbReference type="SUPFAM" id="SSF48371">
    <property type="entry name" value="ARM repeat"/>
    <property type="match status" value="1"/>
</dbReference>
<dbReference type="PANTHER" id="PTHR16023">
    <property type="entry name" value="TAX1 BINDING PROTEIN-RELATED"/>
    <property type="match status" value="1"/>
</dbReference>
<dbReference type="GeneTree" id="ENSGT00390000008385"/>
<dbReference type="InterPro" id="IPR021841">
    <property type="entry name" value="VAC14_Fig4p-bd"/>
</dbReference>
<dbReference type="PANTHER" id="PTHR16023:SF0">
    <property type="entry name" value="PROTEIN VAC14 HOMOLOG"/>
    <property type="match status" value="1"/>
</dbReference>
<dbReference type="Ensembl" id="ENSEBUT00000011959.1">
    <property type="protein sequence ID" value="ENSEBUP00000011391.1"/>
    <property type="gene ID" value="ENSEBUG00000007296.1"/>
</dbReference>